<dbReference type="GO" id="GO:0006355">
    <property type="term" value="P:regulation of DNA-templated transcription"/>
    <property type="evidence" value="ECO:0007669"/>
    <property type="project" value="InterPro"/>
</dbReference>
<sequence>MVVPVFSGLVSVLLGENAVDRMTGLTRYMTDQLGCAAAAVTRVAGGRHAVVASRGYDDRTLDYLVTDFVDRDPGMQAVRAEPSAVLTWRDIPSYRETYSVREVFAPAGFSEGTSVVLTSPTGVAVGALHVSVTRDSVPTGVKTTLSDAREYAAWSVDTLTRQEAVALTPREHEVLELVIAGLSNREIAQQMQLSRSTVNTHVEHLLRKLNAPNRVGAVVRAVRLGLVSNRDAWAQST</sequence>
<keyword evidence="2" id="KW-0238">DNA-binding</keyword>
<evidence type="ECO:0000313" key="5">
    <source>
        <dbReference type="Proteomes" id="UP000042997"/>
    </source>
</evidence>
<dbReference type="PRINTS" id="PR00038">
    <property type="entry name" value="HTHLUXR"/>
</dbReference>
<dbReference type="GO" id="GO:0003677">
    <property type="term" value="F:DNA binding"/>
    <property type="evidence" value="ECO:0007669"/>
    <property type="project" value="UniProtKB-KW"/>
</dbReference>
<accession>A0A098BP82</accession>
<evidence type="ECO:0000256" key="2">
    <source>
        <dbReference type="ARBA" id="ARBA00023125"/>
    </source>
</evidence>
<dbReference type="Gene3D" id="1.10.10.10">
    <property type="entry name" value="Winged helix-like DNA-binding domain superfamily/Winged helix DNA-binding domain"/>
    <property type="match status" value="1"/>
</dbReference>
<gene>
    <name evidence="4" type="ORF">RHRU231_710061</name>
</gene>
<dbReference type="RefSeq" id="WP_017681494.1">
    <property type="nucleotide sequence ID" value="NZ_CP023714.1"/>
</dbReference>
<reference evidence="4 5" key="1">
    <citation type="journal article" date="2014" name="Genome Announc.">
        <title>Draft Genome Sequence of Propane- and Butane-Oxidizing Actinobacterium Rhodococcus ruber IEGM 231.</title>
        <authorList>
            <person name="Ivshina I.B."/>
            <person name="Kuyukina M.S."/>
            <person name="Krivoruchko A.V."/>
            <person name="Barbe V."/>
            <person name="Fischer C."/>
        </authorList>
    </citation>
    <scope>NUCLEOTIDE SEQUENCE [LARGE SCALE GENOMIC DNA]</scope>
</reference>
<dbReference type="CDD" id="cd06170">
    <property type="entry name" value="LuxR_C_like"/>
    <property type="match status" value="1"/>
</dbReference>
<dbReference type="PROSITE" id="PS00622">
    <property type="entry name" value="HTH_LUXR_1"/>
    <property type="match status" value="1"/>
</dbReference>
<evidence type="ECO:0000256" key="1">
    <source>
        <dbReference type="ARBA" id="ARBA00023015"/>
    </source>
</evidence>
<dbReference type="InterPro" id="IPR036388">
    <property type="entry name" value="WH-like_DNA-bd_sf"/>
</dbReference>
<protein>
    <submittedName>
        <fullName evidence="4">Putative LuxR family transcriptional regulator</fullName>
    </submittedName>
</protein>
<dbReference type="InterPro" id="IPR000792">
    <property type="entry name" value="Tscrpt_reg_LuxR_C"/>
</dbReference>
<dbReference type="PANTHER" id="PTHR44688">
    <property type="entry name" value="DNA-BINDING TRANSCRIPTIONAL ACTIVATOR DEVR_DOSR"/>
    <property type="match status" value="1"/>
</dbReference>
<keyword evidence="3" id="KW-0804">Transcription</keyword>
<evidence type="ECO:0000313" key="4">
    <source>
        <dbReference type="EMBL" id="CDZ90383.1"/>
    </source>
</evidence>
<evidence type="ECO:0000256" key="3">
    <source>
        <dbReference type="ARBA" id="ARBA00023163"/>
    </source>
</evidence>
<proteinExistence type="predicted"/>
<dbReference type="SUPFAM" id="SSF46894">
    <property type="entry name" value="C-terminal effector domain of the bipartite response regulators"/>
    <property type="match status" value="1"/>
</dbReference>
<dbReference type="PROSITE" id="PS50043">
    <property type="entry name" value="HTH_LUXR_2"/>
    <property type="match status" value="1"/>
</dbReference>
<dbReference type="InterPro" id="IPR016032">
    <property type="entry name" value="Sig_transdc_resp-reg_C-effctor"/>
</dbReference>
<dbReference type="AlphaFoldDB" id="A0A098BP82"/>
<organism evidence="4 5">
    <name type="scientific">Rhodococcus ruber</name>
    <dbReference type="NCBI Taxonomy" id="1830"/>
    <lineage>
        <taxon>Bacteria</taxon>
        <taxon>Bacillati</taxon>
        <taxon>Actinomycetota</taxon>
        <taxon>Actinomycetes</taxon>
        <taxon>Mycobacteriales</taxon>
        <taxon>Nocardiaceae</taxon>
        <taxon>Rhodococcus</taxon>
    </lineage>
</organism>
<keyword evidence="1" id="KW-0805">Transcription regulation</keyword>
<dbReference type="Pfam" id="PF00196">
    <property type="entry name" value="GerE"/>
    <property type="match status" value="1"/>
</dbReference>
<dbReference type="SMART" id="SM00421">
    <property type="entry name" value="HTH_LUXR"/>
    <property type="match status" value="1"/>
</dbReference>
<dbReference type="OrthoDB" id="3539648at2"/>
<dbReference type="PANTHER" id="PTHR44688:SF16">
    <property type="entry name" value="DNA-BINDING TRANSCRIPTIONAL ACTIVATOR DEVR_DOSR"/>
    <property type="match status" value="1"/>
</dbReference>
<dbReference type="Proteomes" id="UP000042997">
    <property type="component" value="Unassembled WGS sequence"/>
</dbReference>
<dbReference type="EMBL" id="CCSD01000085">
    <property type="protein sequence ID" value="CDZ90383.1"/>
    <property type="molecule type" value="Genomic_DNA"/>
</dbReference>
<dbReference type="eggNOG" id="COG2197">
    <property type="taxonomic scope" value="Bacteria"/>
</dbReference>
<name>A0A098BP82_9NOCA</name>